<dbReference type="Pfam" id="PF00326">
    <property type="entry name" value="Peptidase_S9"/>
    <property type="match status" value="1"/>
</dbReference>
<feature type="domain" description="Peptidase S9 prolyl oligopeptidase catalytic" evidence="3">
    <location>
        <begin position="463"/>
        <end position="651"/>
    </location>
</feature>
<organism evidence="5 6">
    <name type="scientific">Ciona savignyi</name>
    <name type="common">Pacific transparent sea squirt</name>
    <dbReference type="NCBI Taxonomy" id="51511"/>
    <lineage>
        <taxon>Eukaryota</taxon>
        <taxon>Metazoa</taxon>
        <taxon>Chordata</taxon>
        <taxon>Tunicata</taxon>
        <taxon>Ascidiacea</taxon>
        <taxon>Phlebobranchia</taxon>
        <taxon>Cionidae</taxon>
        <taxon>Ciona</taxon>
    </lineage>
</organism>
<evidence type="ECO:0000256" key="1">
    <source>
        <dbReference type="ARBA" id="ARBA00004401"/>
    </source>
</evidence>
<sequence length="668" mass="76755">WSLSPDQLYITISYNQIDGYAHYVRTFSCDIYEVSTGNKVGHDIPTQGIQKLQWSTSGHDLSYVYGFNVYIYKNTFNDNIQVTSDGDEQLVFNGISDWLFSVEITDDDSLMWWSPDSRYMAYATIKQENVTQFEFAVYNNYQYPEMIKLPYPKPGTPIPRTSITVFDVQNSKVTTITTSDFSTWADGYYLNSVTWRGNSTLSPLWKNRISNEACGVINDCKNKTGRWVAGFSEMRSTSTTGWLGHYKVSHVFPTNNDEIYMTVRSNNGFPHVAVFNVTSNKYDWRTSGDFEVNTSSGYDAIHFYDQPNDWIYFTSTELESTPGMGLPRIRFGADKRRNCITCDLDKNRCNWVTPSFSTDGTFVVINCGGSGNAPPISELHKRNAKGDYEFFELVEDNADLVNTLNEYYFRDRIYGSLNLPGVNGEWFYMLQLPPNFDENKKYPLLVQVYSGPGYQEVEERFGVSWKDYISSARDVVVMSFDGRGTGFRGDNIMHMVYKKLGQYEPLDQIAAAKFIANDKAYIDETRLAVWGWSYGGYATSRVIGEDVENVFKCGFAVAPVTKWEYYHTIYTERYMLQPKNNLEGYSKSTTLQGIDSFRSHHFNLFHGTRDENVHFQNSAQLSKFLIAGDVRFGAFFAADDDHGMNRVPNNYRNIYKMLTRELEICFEL</sequence>
<dbReference type="Gene3D" id="3.40.50.1820">
    <property type="entry name" value="alpha/beta hydrolase"/>
    <property type="match status" value="1"/>
</dbReference>
<proteinExistence type="predicted"/>
<dbReference type="InterPro" id="IPR002469">
    <property type="entry name" value="Peptidase_S9B_N"/>
</dbReference>
<dbReference type="GO" id="GO:0008239">
    <property type="term" value="F:dipeptidyl-peptidase activity"/>
    <property type="evidence" value="ECO:0007669"/>
    <property type="project" value="TreeGrafter"/>
</dbReference>
<protein>
    <submittedName>
        <fullName evidence="5">Uncharacterized protein</fullName>
    </submittedName>
</protein>
<dbReference type="Pfam" id="PF00930">
    <property type="entry name" value="DPPIV_N"/>
    <property type="match status" value="1"/>
</dbReference>
<dbReference type="SUPFAM" id="SSF82171">
    <property type="entry name" value="DPP6 N-terminal domain-like"/>
    <property type="match status" value="1"/>
</dbReference>
<dbReference type="GO" id="GO:0008236">
    <property type="term" value="F:serine-type peptidase activity"/>
    <property type="evidence" value="ECO:0007669"/>
    <property type="project" value="InterPro"/>
</dbReference>
<dbReference type="PANTHER" id="PTHR11731:SF202">
    <property type="entry name" value="DIPEPTIDYL PEPTIDASE FAMILY MEMBER 2"/>
    <property type="match status" value="1"/>
</dbReference>
<evidence type="ECO:0000313" key="5">
    <source>
        <dbReference type="Ensembl" id="ENSCSAVP00000004231.1"/>
    </source>
</evidence>
<dbReference type="InterPro" id="IPR001375">
    <property type="entry name" value="Peptidase_S9_cat"/>
</dbReference>
<name>H2YFY3_CIOSA</name>
<dbReference type="GeneTree" id="ENSGT00940000160454"/>
<dbReference type="SUPFAM" id="SSF53474">
    <property type="entry name" value="alpha/beta-Hydrolases"/>
    <property type="match status" value="1"/>
</dbReference>
<keyword evidence="2" id="KW-0325">Glycoprotein</keyword>
<reference evidence="5" key="3">
    <citation type="submission" date="2025-09" db="UniProtKB">
        <authorList>
            <consortium name="Ensembl"/>
        </authorList>
    </citation>
    <scope>IDENTIFICATION</scope>
</reference>
<accession>H2YFY3</accession>
<dbReference type="OMA" id="DSWDHLT"/>
<dbReference type="AlphaFoldDB" id="H2YFY3"/>
<dbReference type="STRING" id="51511.ENSCSAVP00000004231"/>
<evidence type="ECO:0000259" key="3">
    <source>
        <dbReference type="Pfam" id="PF00326"/>
    </source>
</evidence>
<keyword evidence="6" id="KW-1185">Reference proteome</keyword>
<dbReference type="PANTHER" id="PTHR11731">
    <property type="entry name" value="PROTEASE FAMILY S9B,C DIPEPTIDYL-PEPTIDASE IV-RELATED"/>
    <property type="match status" value="1"/>
</dbReference>
<feature type="domain" description="Dipeptidylpeptidase IV N-terminal" evidence="4">
    <location>
        <begin position="4"/>
        <end position="371"/>
    </location>
</feature>
<dbReference type="InterPro" id="IPR029058">
    <property type="entry name" value="AB_hydrolase_fold"/>
</dbReference>
<dbReference type="Proteomes" id="UP000007875">
    <property type="component" value="Unassembled WGS sequence"/>
</dbReference>
<dbReference type="FunFam" id="3.40.50.1820:FF:000003">
    <property type="entry name" value="Dipeptidyl peptidase 4"/>
    <property type="match status" value="1"/>
</dbReference>
<evidence type="ECO:0000259" key="4">
    <source>
        <dbReference type="Pfam" id="PF00930"/>
    </source>
</evidence>
<evidence type="ECO:0000313" key="6">
    <source>
        <dbReference type="Proteomes" id="UP000007875"/>
    </source>
</evidence>
<reference evidence="5" key="2">
    <citation type="submission" date="2025-08" db="UniProtKB">
        <authorList>
            <consortium name="Ensembl"/>
        </authorList>
    </citation>
    <scope>IDENTIFICATION</scope>
</reference>
<dbReference type="GO" id="GO:0006508">
    <property type="term" value="P:proteolysis"/>
    <property type="evidence" value="ECO:0007669"/>
    <property type="project" value="InterPro"/>
</dbReference>
<dbReference type="eggNOG" id="KOG2100">
    <property type="taxonomic scope" value="Eukaryota"/>
</dbReference>
<dbReference type="Ensembl" id="ENSCSAVT00000004294.1">
    <property type="protein sequence ID" value="ENSCSAVP00000004231.1"/>
    <property type="gene ID" value="ENSCSAVG00000002494.1"/>
</dbReference>
<dbReference type="GO" id="GO:0005886">
    <property type="term" value="C:plasma membrane"/>
    <property type="evidence" value="ECO:0007669"/>
    <property type="project" value="UniProtKB-SubCell"/>
</dbReference>
<reference evidence="6" key="1">
    <citation type="submission" date="2003-08" db="EMBL/GenBank/DDBJ databases">
        <authorList>
            <person name="Birren B."/>
            <person name="Nusbaum C."/>
            <person name="Abebe A."/>
            <person name="Abouelleil A."/>
            <person name="Adekoya E."/>
            <person name="Ait-zahra M."/>
            <person name="Allen N."/>
            <person name="Allen T."/>
            <person name="An P."/>
            <person name="Anderson M."/>
            <person name="Anderson S."/>
            <person name="Arachchi H."/>
            <person name="Armbruster J."/>
            <person name="Bachantsang P."/>
            <person name="Baldwin J."/>
            <person name="Barry A."/>
            <person name="Bayul T."/>
            <person name="Blitshsteyn B."/>
            <person name="Bloom T."/>
            <person name="Blye J."/>
            <person name="Boguslavskiy L."/>
            <person name="Borowsky M."/>
            <person name="Boukhgalter B."/>
            <person name="Brunache A."/>
            <person name="Butler J."/>
            <person name="Calixte N."/>
            <person name="Calvo S."/>
            <person name="Camarata J."/>
            <person name="Campo K."/>
            <person name="Chang J."/>
            <person name="Cheshatsang Y."/>
            <person name="Citroen M."/>
            <person name="Collymore A."/>
            <person name="Considine T."/>
            <person name="Cook A."/>
            <person name="Cooke P."/>
            <person name="Corum B."/>
            <person name="Cuomo C."/>
            <person name="David R."/>
            <person name="Dawoe T."/>
            <person name="Degray S."/>
            <person name="Dodge S."/>
            <person name="Dooley K."/>
            <person name="Dorje P."/>
            <person name="Dorjee K."/>
            <person name="Dorris L."/>
            <person name="Duffey N."/>
            <person name="Dupes A."/>
            <person name="Elkins T."/>
            <person name="Engels R."/>
            <person name="Erickson J."/>
            <person name="Farina A."/>
            <person name="Faro S."/>
            <person name="Ferreira P."/>
            <person name="Fischer H."/>
            <person name="Fitzgerald M."/>
            <person name="Foley K."/>
            <person name="Gage D."/>
            <person name="Galagan J."/>
            <person name="Gearin G."/>
            <person name="Gnerre S."/>
            <person name="Gnirke A."/>
            <person name="Goyette A."/>
            <person name="Graham J."/>
            <person name="Grandbois E."/>
            <person name="Gyaltsen K."/>
            <person name="Hafez N."/>
            <person name="Hagopian D."/>
            <person name="Hagos B."/>
            <person name="Hall J."/>
            <person name="Hatcher B."/>
            <person name="Heller A."/>
            <person name="Higgins H."/>
            <person name="Honan T."/>
            <person name="Horn A."/>
            <person name="Houde N."/>
            <person name="Hughes L."/>
            <person name="Hulme W."/>
            <person name="Husby E."/>
            <person name="Iliev I."/>
            <person name="Jaffe D."/>
            <person name="Jones C."/>
            <person name="Kamal M."/>
            <person name="Kamat A."/>
            <person name="Kamvysselis M."/>
            <person name="Karlsson E."/>
            <person name="Kells C."/>
            <person name="Kieu A."/>
            <person name="Kisner P."/>
            <person name="Kodira C."/>
            <person name="Kulbokas E."/>
            <person name="Labutti K."/>
            <person name="Lama D."/>
            <person name="Landers T."/>
            <person name="Leger J."/>
            <person name="Levine S."/>
            <person name="Lewis D."/>
            <person name="Lewis T."/>
            <person name="Lindblad-toh K."/>
            <person name="Liu X."/>
            <person name="Lokyitsang T."/>
            <person name="Lokyitsang Y."/>
            <person name="Lucien O."/>
            <person name="Lui A."/>
            <person name="Ma L.J."/>
            <person name="Mabbitt R."/>
            <person name="Macdonald J."/>
            <person name="Maclean C."/>
            <person name="Major J."/>
            <person name="Manning J."/>
            <person name="Marabella R."/>
            <person name="Maru K."/>
            <person name="Matthews C."/>
            <person name="Mauceli E."/>
            <person name="Mccarthy M."/>
            <person name="Mcdonough S."/>
            <person name="Mcghee T."/>
            <person name="Meldrim J."/>
            <person name="Meneus L."/>
            <person name="Mesirov J."/>
            <person name="Mihalev A."/>
            <person name="Mihova T."/>
            <person name="Mikkelsen T."/>
            <person name="Mlenga V."/>
            <person name="Moru K."/>
            <person name="Mozes J."/>
            <person name="Mulrain L."/>
            <person name="Munson G."/>
            <person name="Naylor J."/>
            <person name="Newes C."/>
            <person name="Nguyen C."/>
            <person name="Nguyen N."/>
            <person name="Nguyen T."/>
            <person name="Nicol R."/>
            <person name="Nielsen C."/>
            <person name="Nizzari M."/>
            <person name="Norbu C."/>
            <person name="Norbu N."/>
            <person name="O'donnell P."/>
            <person name="Okoawo O."/>
            <person name="O'leary S."/>
            <person name="Omotosho B."/>
            <person name="O'neill K."/>
            <person name="Osman S."/>
            <person name="Parker S."/>
            <person name="Perrin D."/>
            <person name="Phunkhang P."/>
            <person name="Piqani B."/>
            <person name="Purcell S."/>
            <person name="Rachupka T."/>
            <person name="Ramasamy U."/>
            <person name="Rameau R."/>
            <person name="Ray V."/>
            <person name="Raymond C."/>
            <person name="Retta R."/>
            <person name="Richardson S."/>
            <person name="Rise C."/>
            <person name="Rodriguez J."/>
            <person name="Rogers J."/>
            <person name="Rogov P."/>
            <person name="Rutman M."/>
            <person name="Schupbach R."/>
            <person name="Seaman C."/>
            <person name="Settipalli S."/>
            <person name="Sharpe T."/>
            <person name="Sheridan J."/>
            <person name="Sherpa N."/>
            <person name="Shi J."/>
            <person name="Smirnov S."/>
            <person name="Smith C."/>
            <person name="Sougnez C."/>
            <person name="Spencer B."/>
            <person name="Stalker J."/>
            <person name="Stange-thomann N."/>
            <person name="Stavropoulos S."/>
            <person name="Stetson K."/>
            <person name="Stone C."/>
            <person name="Stone S."/>
            <person name="Stubbs M."/>
            <person name="Talamas J."/>
            <person name="Tchuinga P."/>
            <person name="Tenzing P."/>
            <person name="Tesfaye S."/>
            <person name="Theodore J."/>
            <person name="Thoulutsang Y."/>
            <person name="Topham K."/>
            <person name="Towey S."/>
            <person name="Tsamla T."/>
            <person name="Tsomo N."/>
            <person name="Vallee D."/>
            <person name="Vassiliev H."/>
            <person name="Venkataraman V."/>
            <person name="Vinson J."/>
            <person name="Vo A."/>
            <person name="Wade C."/>
            <person name="Wang S."/>
            <person name="Wangchuk T."/>
            <person name="Wangdi T."/>
            <person name="Whittaker C."/>
            <person name="Wilkinson J."/>
            <person name="Wu Y."/>
            <person name="Wyman D."/>
            <person name="Yadav S."/>
            <person name="Yang S."/>
            <person name="Yang X."/>
            <person name="Yeager S."/>
            <person name="Yee E."/>
            <person name="Young G."/>
            <person name="Zainoun J."/>
            <person name="Zembeck L."/>
            <person name="Zimmer A."/>
            <person name="Zody M."/>
            <person name="Lander E."/>
        </authorList>
    </citation>
    <scope>NUCLEOTIDE SEQUENCE [LARGE SCALE GENOMIC DNA]</scope>
</reference>
<dbReference type="Gene3D" id="2.140.10.30">
    <property type="entry name" value="Dipeptidylpeptidase IV, N-terminal domain"/>
    <property type="match status" value="1"/>
</dbReference>
<dbReference type="InParanoid" id="H2YFY3"/>
<dbReference type="InterPro" id="IPR050278">
    <property type="entry name" value="Serine_Prot_S9B/DPPIV"/>
</dbReference>
<comment type="subcellular location">
    <subcellularLocation>
        <location evidence="1">Cell membrane</location>
        <topology evidence="1">Single-pass type II membrane protein</topology>
    </subcellularLocation>
</comment>
<evidence type="ECO:0000256" key="2">
    <source>
        <dbReference type="ARBA" id="ARBA00023180"/>
    </source>
</evidence>